<reference evidence="1" key="1">
    <citation type="submission" date="2017-02" db="UniProtKB">
        <authorList>
            <consortium name="WormBaseParasite"/>
        </authorList>
    </citation>
    <scope>IDENTIFICATION</scope>
</reference>
<accession>A0A0M3KJE9</accession>
<proteinExistence type="predicted"/>
<name>A0A0M3KJE9_ANISI</name>
<protein>
    <submittedName>
        <fullName evidence="1">Rab-GAP TBC domain-containing protein</fullName>
    </submittedName>
</protein>
<dbReference type="WBParaSite" id="ASIM_0002112301-mRNA-1">
    <property type="protein sequence ID" value="ASIM_0002112301-mRNA-1"/>
    <property type="gene ID" value="ASIM_0002112301"/>
</dbReference>
<dbReference type="AlphaFoldDB" id="A0A0M3KJE9"/>
<sequence>LWNYFVAHADEVKYGVVDTLEYMSSAMAYWNSEDDIDEVLFIRRLHLRSVLSFYRGVGSDRWPHLFKTLKKI</sequence>
<organism evidence="1">
    <name type="scientific">Anisakis simplex</name>
    <name type="common">Herring worm</name>
    <dbReference type="NCBI Taxonomy" id="6269"/>
    <lineage>
        <taxon>Eukaryota</taxon>
        <taxon>Metazoa</taxon>
        <taxon>Ecdysozoa</taxon>
        <taxon>Nematoda</taxon>
        <taxon>Chromadorea</taxon>
        <taxon>Rhabditida</taxon>
        <taxon>Spirurina</taxon>
        <taxon>Ascaridomorpha</taxon>
        <taxon>Ascaridoidea</taxon>
        <taxon>Anisakidae</taxon>
        <taxon>Anisakis</taxon>
        <taxon>Anisakis simplex complex</taxon>
    </lineage>
</organism>
<evidence type="ECO:0000313" key="1">
    <source>
        <dbReference type="WBParaSite" id="ASIM_0002112301-mRNA-1"/>
    </source>
</evidence>